<evidence type="ECO:0000256" key="1">
    <source>
        <dbReference type="ARBA" id="ARBA00004533"/>
    </source>
</evidence>
<reference evidence="15" key="1">
    <citation type="journal article" date="2022" name="Front. Microbiol.">
        <title>Genome-based taxonomic rearrangement of Oceanobacter-related bacteria including the description of Thalassolituus hydrocarbonoclasticus sp. nov. and Thalassolituus pacificus sp. nov. and emended description of the genus Thalassolituus.</title>
        <authorList>
            <person name="Dong C."/>
            <person name="Wei L."/>
            <person name="Wang J."/>
            <person name="Lai Q."/>
            <person name="Huang Z."/>
            <person name="Shao Z."/>
        </authorList>
    </citation>
    <scope>NUCLEOTIDE SEQUENCE</scope>
    <source>
        <strain evidence="15">59MF3M-4</strain>
    </source>
</reference>
<keyword evidence="5 10" id="KW-0997">Cell inner membrane</keyword>
<dbReference type="PANTHER" id="PTHR38831">
    <property type="entry name" value="TYPE II SECRETION SYSTEM PROTEIN K"/>
    <property type="match status" value="1"/>
</dbReference>
<evidence type="ECO:0000256" key="9">
    <source>
        <dbReference type="ARBA" id="ARBA00023136"/>
    </source>
</evidence>
<dbReference type="NCBIfam" id="NF037980">
    <property type="entry name" value="T2SS_GspK"/>
    <property type="match status" value="1"/>
</dbReference>
<evidence type="ECO:0000256" key="3">
    <source>
        <dbReference type="ARBA" id="ARBA00022448"/>
    </source>
</evidence>
<dbReference type="GO" id="GO:0005886">
    <property type="term" value="C:plasma membrane"/>
    <property type="evidence" value="ECO:0007669"/>
    <property type="project" value="UniProtKB-SubCell"/>
</dbReference>
<feature type="transmembrane region" description="Helical" evidence="12">
    <location>
        <begin position="12"/>
        <end position="32"/>
    </location>
</feature>
<feature type="domain" description="T2SS protein K first SAM-like" evidence="14">
    <location>
        <begin position="105"/>
        <end position="199"/>
    </location>
</feature>
<evidence type="ECO:0000256" key="6">
    <source>
        <dbReference type="ARBA" id="ARBA00022692"/>
    </source>
</evidence>
<dbReference type="PANTHER" id="PTHR38831:SF1">
    <property type="entry name" value="TYPE II SECRETION SYSTEM PROTEIN K-RELATED"/>
    <property type="match status" value="1"/>
</dbReference>
<evidence type="ECO:0000259" key="14">
    <source>
        <dbReference type="Pfam" id="PF21687"/>
    </source>
</evidence>
<dbReference type="InterPro" id="IPR049031">
    <property type="entry name" value="T2SSK_SAM-like_1st"/>
</dbReference>
<evidence type="ECO:0000256" key="4">
    <source>
        <dbReference type="ARBA" id="ARBA00022475"/>
    </source>
</evidence>
<accession>A0A9X3AT57</accession>
<name>A0A9X3AT57_9GAMM</name>
<dbReference type="Pfam" id="PF21687">
    <property type="entry name" value="T2SSK_1st"/>
    <property type="match status" value="1"/>
</dbReference>
<dbReference type="SUPFAM" id="SSF54523">
    <property type="entry name" value="Pili subunits"/>
    <property type="match status" value="1"/>
</dbReference>
<evidence type="ECO:0000256" key="12">
    <source>
        <dbReference type="SAM" id="Phobius"/>
    </source>
</evidence>
<reference evidence="15" key="2">
    <citation type="submission" date="2022-08" db="EMBL/GenBank/DDBJ databases">
        <authorList>
            <person name="Dong C."/>
        </authorList>
    </citation>
    <scope>NUCLEOTIDE SEQUENCE</scope>
    <source>
        <strain evidence="15">59MF3M-4</strain>
    </source>
</reference>
<evidence type="ECO:0000256" key="8">
    <source>
        <dbReference type="ARBA" id="ARBA00022989"/>
    </source>
</evidence>
<keyword evidence="9 10" id="KW-0472">Membrane</keyword>
<comment type="similarity">
    <text evidence="2 10">Belongs to the GSP K family.</text>
</comment>
<dbReference type="SUPFAM" id="SSF158544">
    <property type="entry name" value="GspK insert domain-like"/>
    <property type="match status" value="2"/>
</dbReference>
<keyword evidence="3 10" id="KW-0813">Transport</keyword>
<keyword evidence="7" id="KW-0653">Protein transport</keyword>
<proteinExistence type="inferred from homology"/>
<feature type="compositionally biased region" description="Basic and acidic residues" evidence="11">
    <location>
        <begin position="323"/>
        <end position="334"/>
    </location>
</feature>
<evidence type="ECO:0000313" key="16">
    <source>
        <dbReference type="Proteomes" id="UP001147830"/>
    </source>
</evidence>
<dbReference type="InterPro" id="IPR049179">
    <property type="entry name" value="T2SSK_SAM-like_2nd"/>
</dbReference>
<evidence type="ECO:0000256" key="2">
    <source>
        <dbReference type="ARBA" id="ARBA00007246"/>
    </source>
</evidence>
<dbReference type="RefSeq" id="WP_260976593.1">
    <property type="nucleotide sequence ID" value="NZ_JAOANI010000019.1"/>
</dbReference>
<dbReference type="AlphaFoldDB" id="A0A9X3AT57"/>
<dbReference type="InterPro" id="IPR005628">
    <property type="entry name" value="GspK"/>
</dbReference>
<comment type="subcellular location">
    <subcellularLocation>
        <location evidence="1 10">Cell inner membrane</location>
    </subcellularLocation>
</comment>
<dbReference type="Proteomes" id="UP001147830">
    <property type="component" value="Unassembled WGS sequence"/>
</dbReference>
<comment type="caution">
    <text evidence="15">The sequence shown here is derived from an EMBL/GenBank/DDBJ whole genome shotgun (WGS) entry which is preliminary data.</text>
</comment>
<keyword evidence="16" id="KW-1185">Reference proteome</keyword>
<evidence type="ECO:0000313" key="15">
    <source>
        <dbReference type="EMBL" id="MCT7359733.1"/>
    </source>
</evidence>
<keyword evidence="8 12" id="KW-1133">Transmembrane helix</keyword>
<dbReference type="PIRSF" id="PIRSF002786">
    <property type="entry name" value="XcpX"/>
    <property type="match status" value="1"/>
</dbReference>
<dbReference type="Gene3D" id="1.10.40.60">
    <property type="entry name" value="EpsJ-like"/>
    <property type="match status" value="2"/>
</dbReference>
<feature type="region of interest" description="Disordered" evidence="11">
    <location>
        <begin position="322"/>
        <end position="342"/>
    </location>
</feature>
<evidence type="ECO:0000256" key="10">
    <source>
        <dbReference type="PIRNR" id="PIRNR002786"/>
    </source>
</evidence>
<dbReference type="GO" id="GO:0009306">
    <property type="term" value="P:protein secretion"/>
    <property type="evidence" value="ECO:0007669"/>
    <property type="project" value="InterPro"/>
</dbReference>
<evidence type="ECO:0000256" key="5">
    <source>
        <dbReference type="ARBA" id="ARBA00022519"/>
    </source>
</evidence>
<gene>
    <name evidence="15" type="primary">gspK</name>
    <name evidence="15" type="ORF">NYR02_12005</name>
</gene>
<dbReference type="InterPro" id="IPR038072">
    <property type="entry name" value="GspK_central_sf"/>
</dbReference>
<dbReference type="InterPro" id="IPR045584">
    <property type="entry name" value="Pilin-like"/>
</dbReference>
<dbReference type="Pfam" id="PF03934">
    <property type="entry name" value="T2SSK"/>
    <property type="match status" value="1"/>
</dbReference>
<keyword evidence="6 12" id="KW-0812">Transmembrane</keyword>
<organism evidence="15 16">
    <name type="scientific">Thalassolituus pacificus</name>
    <dbReference type="NCBI Taxonomy" id="2975440"/>
    <lineage>
        <taxon>Bacteria</taxon>
        <taxon>Pseudomonadati</taxon>
        <taxon>Pseudomonadota</taxon>
        <taxon>Gammaproteobacteria</taxon>
        <taxon>Oceanospirillales</taxon>
        <taxon>Oceanospirillaceae</taxon>
        <taxon>Thalassolituus</taxon>
    </lineage>
</organism>
<evidence type="ECO:0000256" key="7">
    <source>
        <dbReference type="ARBA" id="ARBA00022927"/>
    </source>
</evidence>
<evidence type="ECO:0000256" key="11">
    <source>
        <dbReference type="SAM" id="MobiDB-lite"/>
    </source>
</evidence>
<evidence type="ECO:0000259" key="13">
    <source>
        <dbReference type="Pfam" id="PF03934"/>
    </source>
</evidence>
<dbReference type="Gene3D" id="3.30.1300.30">
    <property type="entry name" value="GSPII I/J protein-like"/>
    <property type="match status" value="1"/>
</dbReference>
<protein>
    <recommendedName>
        <fullName evidence="10">Type II secretion system protein K</fullName>
    </recommendedName>
</protein>
<sequence>MRRASGVRQRGLALITVLLIFAIVSMLAVAMIDRQSTDVQRSGTMLALQQARSYVFGAEQAVKTGLYLDWKNDKEIDHLNEEWAQERTFPLSPGLARISIADAMGRFNLNSLSVAASNKATQKIRFTNLLNMLGLDIALADTLSRWMDETSQDDDRYQSMEPPYKAAYQGCKHSSELLLLEGMDMVSFRKLEPYVACLPITAQLNVNTASAMVLASLDAGLSLADGEAIFSARGDKGFKTVDDFWSLSQIEPFTRNNDNNGNTNTPVSDAPVTKARWDKTDFSVKSEYFEIFIRVELGDRIATGEALIKRDNNDGRMTTLYRDYSRREAKREPESTQPGMTQ</sequence>
<dbReference type="EMBL" id="JAOANI010000019">
    <property type="protein sequence ID" value="MCT7359733.1"/>
    <property type="molecule type" value="Genomic_DNA"/>
</dbReference>
<feature type="domain" description="T2SS protein K second SAM-like" evidence="13">
    <location>
        <begin position="204"/>
        <end position="252"/>
    </location>
</feature>
<keyword evidence="4 10" id="KW-1003">Cell membrane</keyword>